<protein>
    <recommendedName>
        <fullName evidence="11">Cytochrome P450</fullName>
    </recommendedName>
</protein>
<keyword evidence="7 8" id="KW-0349">Heme</keyword>
<dbReference type="InterPro" id="IPR002401">
    <property type="entry name" value="Cyt_P450_E_grp-I"/>
</dbReference>
<dbReference type="PROSITE" id="PS00086">
    <property type="entry name" value="CYTOCHROME_P450"/>
    <property type="match status" value="1"/>
</dbReference>
<dbReference type="GO" id="GO:0016705">
    <property type="term" value="F:oxidoreductase activity, acting on paired donors, with incorporation or reduction of molecular oxygen"/>
    <property type="evidence" value="ECO:0007669"/>
    <property type="project" value="InterPro"/>
</dbReference>
<dbReference type="Gene3D" id="1.10.630.10">
    <property type="entry name" value="Cytochrome P450"/>
    <property type="match status" value="1"/>
</dbReference>
<feature type="binding site" description="axial binding residue" evidence="7">
    <location>
        <position position="355"/>
    </location>
    <ligand>
        <name>heme</name>
        <dbReference type="ChEBI" id="CHEBI:30413"/>
    </ligand>
    <ligandPart>
        <name>Fe</name>
        <dbReference type="ChEBI" id="CHEBI:18248"/>
    </ligandPart>
</feature>
<keyword evidence="5 7" id="KW-0408">Iron</keyword>
<keyword evidence="3 7" id="KW-0479">Metal-binding</keyword>
<evidence type="ECO:0000256" key="8">
    <source>
        <dbReference type="RuleBase" id="RU000461"/>
    </source>
</evidence>
<dbReference type="PRINTS" id="PR00463">
    <property type="entry name" value="EP450I"/>
</dbReference>
<evidence type="ECO:0000256" key="7">
    <source>
        <dbReference type="PIRSR" id="PIRSR602401-1"/>
    </source>
</evidence>
<dbReference type="CDD" id="cd11041">
    <property type="entry name" value="CYP503A1-like"/>
    <property type="match status" value="1"/>
</dbReference>
<evidence type="ECO:0000256" key="3">
    <source>
        <dbReference type="ARBA" id="ARBA00022723"/>
    </source>
</evidence>
<evidence type="ECO:0000313" key="10">
    <source>
        <dbReference type="Proteomes" id="UP000283269"/>
    </source>
</evidence>
<dbReference type="SUPFAM" id="SSF48264">
    <property type="entry name" value="Cytochrome P450"/>
    <property type="match status" value="1"/>
</dbReference>
<dbReference type="OrthoDB" id="1844152at2759"/>
<dbReference type="InterPro" id="IPR036396">
    <property type="entry name" value="Cyt_P450_sf"/>
</dbReference>
<dbReference type="GO" id="GO:0020037">
    <property type="term" value="F:heme binding"/>
    <property type="evidence" value="ECO:0007669"/>
    <property type="project" value="InterPro"/>
</dbReference>
<accession>A0A409VM76</accession>
<evidence type="ECO:0000256" key="5">
    <source>
        <dbReference type="ARBA" id="ARBA00023004"/>
    </source>
</evidence>
<dbReference type="Proteomes" id="UP000283269">
    <property type="component" value="Unassembled WGS sequence"/>
</dbReference>
<comment type="cofactor">
    <cofactor evidence="1 7">
        <name>heme</name>
        <dbReference type="ChEBI" id="CHEBI:30413"/>
    </cofactor>
</comment>
<dbReference type="EMBL" id="NHYD01003975">
    <property type="protein sequence ID" value="PPQ67316.1"/>
    <property type="molecule type" value="Genomic_DNA"/>
</dbReference>
<evidence type="ECO:0000313" key="9">
    <source>
        <dbReference type="EMBL" id="PPQ67316.1"/>
    </source>
</evidence>
<dbReference type="AlphaFoldDB" id="A0A409VM76"/>
<dbReference type="GO" id="GO:0004497">
    <property type="term" value="F:monooxygenase activity"/>
    <property type="evidence" value="ECO:0007669"/>
    <property type="project" value="UniProtKB-KW"/>
</dbReference>
<sequence>MERIRAGPDSVFNETMAVNEDLQLPYTMDVHQLRNPYQAKVLRTDVSRAIPSYIPELLDESILALEDAFKVTDPQLETANIAVFDTMTHLIARISNRVIFGKELCRNQKFLHAVVRFAETTPLMAPFIQWSPLPFRPLVYFILSSILGGKKAPLKVLIPFLNRYMKDRQTMIEKPHLVSEFLIQSAPPQETVEGIAVRLLNINFGSIHTSSIFITQTLFEIALLSSEEIESMRSEIKEALDLEGGWTKAAVDRFFKVDSALREVGRYHGLMQFALPRFAVVGCELDDGTHIPPGSRLAIDMKAIHYDARVYPDPNRCDLFRFSNLRAKDGLDNLKHGFATVDSYYLPFGAGRHACAGRFFAAVELKIMLAHMLLEYDISYPPTVTQRPKNMVFNGAVIPDSKARLLFKRRKREELESDIIPAYTN</sequence>
<dbReference type="PANTHER" id="PTHR46206">
    <property type="entry name" value="CYTOCHROME P450"/>
    <property type="match status" value="1"/>
</dbReference>
<reference evidence="9 10" key="1">
    <citation type="journal article" date="2018" name="Evol. Lett.">
        <title>Horizontal gene cluster transfer increased hallucinogenic mushroom diversity.</title>
        <authorList>
            <person name="Reynolds H.T."/>
            <person name="Vijayakumar V."/>
            <person name="Gluck-Thaler E."/>
            <person name="Korotkin H.B."/>
            <person name="Matheny P.B."/>
            <person name="Slot J.C."/>
        </authorList>
    </citation>
    <scope>NUCLEOTIDE SEQUENCE [LARGE SCALE GENOMIC DNA]</scope>
    <source>
        <strain evidence="9 10">2631</strain>
    </source>
</reference>
<evidence type="ECO:0000256" key="6">
    <source>
        <dbReference type="ARBA" id="ARBA00023033"/>
    </source>
</evidence>
<comment type="caution">
    <text evidence="9">The sequence shown here is derived from an EMBL/GenBank/DDBJ whole genome shotgun (WGS) entry which is preliminary data.</text>
</comment>
<dbReference type="Pfam" id="PF00067">
    <property type="entry name" value="p450"/>
    <property type="match status" value="1"/>
</dbReference>
<dbReference type="GO" id="GO:0005506">
    <property type="term" value="F:iron ion binding"/>
    <property type="evidence" value="ECO:0007669"/>
    <property type="project" value="InterPro"/>
</dbReference>
<evidence type="ECO:0000256" key="2">
    <source>
        <dbReference type="ARBA" id="ARBA00010617"/>
    </source>
</evidence>
<gene>
    <name evidence="9" type="ORF">CVT25_005900</name>
</gene>
<evidence type="ECO:0000256" key="1">
    <source>
        <dbReference type="ARBA" id="ARBA00001971"/>
    </source>
</evidence>
<dbReference type="PANTHER" id="PTHR46206:SF1">
    <property type="entry name" value="P450, PUTATIVE (EUROFUNG)-RELATED"/>
    <property type="match status" value="1"/>
</dbReference>
<keyword evidence="6 8" id="KW-0503">Monooxygenase</keyword>
<keyword evidence="10" id="KW-1185">Reference proteome</keyword>
<dbReference type="STRING" id="93625.A0A409VM76"/>
<evidence type="ECO:0000256" key="4">
    <source>
        <dbReference type="ARBA" id="ARBA00023002"/>
    </source>
</evidence>
<dbReference type="InterPro" id="IPR001128">
    <property type="entry name" value="Cyt_P450"/>
</dbReference>
<evidence type="ECO:0008006" key="11">
    <source>
        <dbReference type="Google" id="ProtNLM"/>
    </source>
</evidence>
<dbReference type="InParanoid" id="A0A409VM76"/>
<comment type="similarity">
    <text evidence="2 8">Belongs to the cytochrome P450 family.</text>
</comment>
<dbReference type="InterPro" id="IPR017972">
    <property type="entry name" value="Cyt_P450_CS"/>
</dbReference>
<proteinExistence type="inferred from homology"/>
<name>A0A409VM76_PSICY</name>
<organism evidence="9 10">
    <name type="scientific">Psilocybe cyanescens</name>
    <dbReference type="NCBI Taxonomy" id="93625"/>
    <lineage>
        <taxon>Eukaryota</taxon>
        <taxon>Fungi</taxon>
        <taxon>Dikarya</taxon>
        <taxon>Basidiomycota</taxon>
        <taxon>Agaricomycotina</taxon>
        <taxon>Agaricomycetes</taxon>
        <taxon>Agaricomycetidae</taxon>
        <taxon>Agaricales</taxon>
        <taxon>Agaricineae</taxon>
        <taxon>Strophariaceae</taxon>
        <taxon>Psilocybe</taxon>
    </lineage>
</organism>
<keyword evidence="4 8" id="KW-0560">Oxidoreductase</keyword>